<evidence type="ECO:0000256" key="2">
    <source>
        <dbReference type="ARBA" id="ARBA00022737"/>
    </source>
</evidence>
<dbReference type="PANTHER" id="PTHR19848">
    <property type="entry name" value="WD40 REPEAT PROTEIN"/>
    <property type="match status" value="1"/>
</dbReference>
<evidence type="ECO:0000256" key="3">
    <source>
        <dbReference type="PROSITE-ProRule" id="PRU00221"/>
    </source>
</evidence>
<dbReference type="PROSITE" id="PS50294">
    <property type="entry name" value="WD_REPEATS_REGION"/>
    <property type="match status" value="6"/>
</dbReference>
<name>A0A8E2ALQ3_9APHY</name>
<dbReference type="PANTHER" id="PTHR19848:SF8">
    <property type="entry name" value="F-BOX AND WD REPEAT DOMAIN CONTAINING 7"/>
    <property type="match status" value="1"/>
</dbReference>
<feature type="region of interest" description="Disordered" evidence="4">
    <location>
        <begin position="394"/>
        <end position="427"/>
    </location>
</feature>
<dbReference type="EMBL" id="KV722510">
    <property type="protein sequence ID" value="OCH86826.1"/>
    <property type="molecule type" value="Genomic_DNA"/>
</dbReference>
<keyword evidence="1 3" id="KW-0853">WD repeat</keyword>
<dbReference type="Pfam" id="PF00400">
    <property type="entry name" value="WD40"/>
    <property type="match status" value="7"/>
</dbReference>
<organism evidence="5 6">
    <name type="scientific">Obba rivulosa</name>
    <dbReference type="NCBI Taxonomy" id="1052685"/>
    <lineage>
        <taxon>Eukaryota</taxon>
        <taxon>Fungi</taxon>
        <taxon>Dikarya</taxon>
        <taxon>Basidiomycota</taxon>
        <taxon>Agaricomycotina</taxon>
        <taxon>Agaricomycetes</taxon>
        <taxon>Polyporales</taxon>
        <taxon>Gelatoporiaceae</taxon>
        <taxon>Obba</taxon>
    </lineage>
</organism>
<reference evidence="5 6" key="1">
    <citation type="submission" date="2016-07" db="EMBL/GenBank/DDBJ databases">
        <title>Draft genome of the white-rot fungus Obba rivulosa 3A-2.</title>
        <authorList>
            <consortium name="DOE Joint Genome Institute"/>
            <person name="Miettinen O."/>
            <person name="Riley R."/>
            <person name="Acob R."/>
            <person name="Barry K."/>
            <person name="Cullen D."/>
            <person name="De Vries R."/>
            <person name="Hainaut M."/>
            <person name="Hatakka A."/>
            <person name="Henrissat B."/>
            <person name="Hilden K."/>
            <person name="Kuo R."/>
            <person name="Labutti K."/>
            <person name="Lipzen A."/>
            <person name="Makela M.R."/>
            <person name="Sandor L."/>
            <person name="Spatafora J.W."/>
            <person name="Grigoriev I.V."/>
            <person name="Hibbett D.S."/>
        </authorList>
    </citation>
    <scope>NUCLEOTIDE SEQUENCE [LARGE SCALE GENOMIC DNA]</scope>
    <source>
        <strain evidence="5 6">3A-2</strain>
    </source>
</reference>
<feature type="repeat" description="WD" evidence="3">
    <location>
        <begin position="735"/>
        <end position="768"/>
    </location>
</feature>
<accession>A0A8E2ALQ3</accession>
<feature type="repeat" description="WD" evidence="3">
    <location>
        <begin position="441"/>
        <end position="482"/>
    </location>
</feature>
<feature type="repeat" description="WD" evidence="3">
    <location>
        <begin position="525"/>
        <end position="566"/>
    </location>
</feature>
<feature type="repeat" description="WD" evidence="3">
    <location>
        <begin position="567"/>
        <end position="608"/>
    </location>
</feature>
<dbReference type="SMART" id="SM00320">
    <property type="entry name" value="WD40"/>
    <property type="match status" value="8"/>
</dbReference>
<dbReference type="InterPro" id="IPR036322">
    <property type="entry name" value="WD40_repeat_dom_sf"/>
</dbReference>
<dbReference type="Proteomes" id="UP000250043">
    <property type="component" value="Unassembled WGS sequence"/>
</dbReference>
<dbReference type="AlphaFoldDB" id="A0A8E2ALQ3"/>
<sequence>MSDEFHAHKVYAEQLRYLGYGMPLWHPEPTVSEEVEIGDVGYFHRGGFYRLFNATRPADDPIQRYGCPGDEQYQPFQPNTVAPYTSRGEFPAGLTLYSKNMTKIDVGAQGGIATANGGFSFSYTGGKGAILVLQDAAAGTEVHNGRRMENYMRQNYEAWYEFAREKYGRDLQRDDIVFMRGWVKTTQWAVAAFAEGGVSGSLMFNLGLPMASASLNVSGSHNVSASHLYRIGPERESQATVGADHLIAAGPSSQPPIAAMPKADQCIFMMYYKIKPRRFSRWRGVDIRAAAEPRDLPGPPDDGSSPPGAAIPSAYQTPDSMEVESVPGLSRVNDPVDDILDYILRNSNAEVAIAHDGQVTALCAKLGVELPEDLSGTLQSALPSIEVTEDGLGILAPEPSGARSAGAARPVSEDPEAGPSQDGSSGDVLHSAIITHMELHLQEHEGSVVSCDISPDGRYIATGSEDASVRIWDARTGDRLHTITRGTGAIADMMFHPSRPELLVASEDGSVFVLNVENGGIRPVLEEHEGDVCSAAFSPDGRLIASVSDDFAISIWHADTGDQLAVLREHKAVVVCLAFSTDSSQLVSGSGDHIACVWNVMDGQKAATLREQEGVIVCAAFSPDGSRVITGSDSGVTRIWKANTGEELVMLEEHAGSINFVAFFPDGQRVISASDDGIIKVSGSWEGENIYVLDDTEHTVTSLAISLDGTRICAGVGNNSVKLWRADSGELTKEFVGHSDRVNRVRFSASAERIVSASDDRTVCVWGV</sequence>
<dbReference type="InterPro" id="IPR015943">
    <property type="entry name" value="WD40/YVTN_repeat-like_dom_sf"/>
</dbReference>
<feature type="repeat" description="WD" evidence="3">
    <location>
        <begin position="651"/>
        <end position="681"/>
    </location>
</feature>
<feature type="repeat" description="WD" evidence="3">
    <location>
        <begin position="609"/>
        <end position="650"/>
    </location>
</feature>
<dbReference type="PROSITE" id="PS00678">
    <property type="entry name" value="WD_REPEATS_1"/>
    <property type="match status" value="2"/>
</dbReference>
<feature type="repeat" description="WD" evidence="3">
    <location>
        <begin position="693"/>
        <end position="734"/>
    </location>
</feature>
<dbReference type="InterPro" id="IPR019775">
    <property type="entry name" value="WD40_repeat_CS"/>
</dbReference>
<evidence type="ECO:0000313" key="5">
    <source>
        <dbReference type="EMBL" id="OCH86826.1"/>
    </source>
</evidence>
<feature type="region of interest" description="Disordered" evidence="4">
    <location>
        <begin position="290"/>
        <end position="314"/>
    </location>
</feature>
<gene>
    <name evidence="5" type="ORF">OBBRIDRAFT_782586</name>
</gene>
<dbReference type="SUPFAM" id="SSF50978">
    <property type="entry name" value="WD40 repeat-like"/>
    <property type="match status" value="1"/>
</dbReference>
<dbReference type="CDD" id="cd00200">
    <property type="entry name" value="WD40"/>
    <property type="match status" value="1"/>
</dbReference>
<evidence type="ECO:0000313" key="6">
    <source>
        <dbReference type="Proteomes" id="UP000250043"/>
    </source>
</evidence>
<protein>
    <submittedName>
        <fullName evidence="5">WD40 repeat-like protein</fullName>
    </submittedName>
</protein>
<dbReference type="OrthoDB" id="538223at2759"/>
<proteinExistence type="predicted"/>
<dbReference type="PRINTS" id="PR00320">
    <property type="entry name" value="GPROTEINBRPT"/>
</dbReference>
<keyword evidence="2" id="KW-0677">Repeat</keyword>
<dbReference type="InterPro" id="IPR020472">
    <property type="entry name" value="WD40_PAC1"/>
</dbReference>
<evidence type="ECO:0000256" key="1">
    <source>
        <dbReference type="ARBA" id="ARBA00022574"/>
    </source>
</evidence>
<dbReference type="InterPro" id="IPR001680">
    <property type="entry name" value="WD40_rpt"/>
</dbReference>
<keyword evidence="6" id="KW-1185">Reference proteome</keyword>
<dbReference type="PROSITE" id="PS50082">
    <property type="entry name" value="WD_REPEATS_2"/>
    <property type="match status" value="7"/>
</dbReference>
<evidence type="ECO:0000256" key="4">
    <source>
        <dbReference type="SAM" id="MobiDB-lite"/>
    </source>
</evidence>
<dbReference type="Gene3D" id="2.130.10.10">
    <property type="entry name" value="YVTN repeat-like/Quinoprotein amine dehydrogenase"/>
    <property type="match status" value="2"/>
</dbReference>